<dbReference type="AlphaFoldDB" id="A0A226I452"/>
<feature type="domain" description="Cyclic nucleotide-binding" evidence="1">
    <location>
        <begin position="15"/>
        <end position="107"/>
    </location>
</feature>
<comment type="caution">
    <text evidence="2">The sequence shown here is derived from an EMBL/GenBank/DDBJ whole genome shotgun (WGS) entry which is preliminary data.</text>
</comment>
<evidence type="ECO:0000313" key="2">
    <source>
        <dbReference type="EMBL" id="OXB00491.1"/>
    </source>
</evidence>
<organism evidence="2 3">
    <name type="scientific">Flavobacterium oncorhynchi</name>
    <dbReference type="NCBI Taxonomy" id="728056"/>
    <lineage>
        <taxon>Bacteria</taxon>
        <taxon>Pseudomonadati</taxon>
        <taxon>Bacteroidota</taxon>
        <taxon>Flavobacteriia</taxon>
        <taxon>Flavobacteriales</taxon>
        <taxon>Flavobacteriaceae</taxon>
        <taxon>Flavobacterium</taxon>
    </lineage>
</organism>
<dbReference type="InterPro" id="IPR018490">
    <property type="entry name" value="cNMP-bd_dom_sf"/>
</dbReference>
<reference evidence="2 3" key="1">
    <citation type="submission" date="2016-11" db="EMBL/GenBank/DDBJ databases">
        <title>Whole genomes of Flavobacteriaceae.</title>
        <authorList>
            <person name="Stine C."/>
            <person name="Li C."/>
            <person name="Tadesse D."/>
        </authorList>
    </citation>
    <scope>NUCLEOTIDE SEQUENCE [LARGE SCALE GENOMIC DNA]</scope>
    <source>
        <strain evidence="2 3">CCUG 59446</strain>
    </source>
</reference>
<proteinExistence type="predicted"/>
<dbReference type="InterPro" id="IPR000595">
    <property type="entry name" value="cNMP-bd_dom"/>
</dbReference>
<dbReference type="Proteomes" id="UP000198336">
    <property type="component" value="Unassembled WGS sequence"/>
</dbReference>
<name>A0A226I452_9FLAO</name>
<protein>
    <submittedName>
        <fullName evidence="2">Cyclic nucleotide-binding protein</fullName>
    </submittedName>
</protein>
<accession>A0A226I452</accession>
<dbReference type="Gene3D" id="2.60.120.10">
    <property type="entry name" value="Jelly Rolls"/>
    <property type="match status" value="1"/>
</dbReference>
<dbReference type="EMBL" id="MUHA01000010">
    <property type="protein sequence ID" value="OXB00491.1"/>
    <property type="molecule type" value="Genomic_DNA"/>
</dbReference>
<evidence type="ECO:0000313" key="3">
    <source>
        <dbReference type="Proteomes" id="UP000198336"/>
    </source>
</evidence>
<keyword evidence="3" id="KW-1185">Reference proteome</keyword>
<dbReference type="SUPFAM" id="SSF51206">
    <property type="entry name" value="cAMP-binding domain-like"/>
    <property type="match status" value="1"/>
</dbReference>
<dbReference type="Pfam" id="PF00027">
    <property type="entry name" value="cNMP_binding"/>
    <property type="match status" value="1"/>
</dbReference>
<dbReference type="PROSITE" id="PS50042">
    <property type="entry name" value="CNMP_BINDING_3"/>
    <property type="match status" value="1"/>
</dbReference>
<evidence type="ECO:0000259" key="1">
    <source>
        <dbReference type="PROSITE" id="PS50042"/>
    </source>
</evidence>
<dbReference type="InterPro" id="IPR014710">
    <property type="entry name" value="RmlC-like_jellyroll"/>
</dbReference>
<sequence length="191" mass="22636">MDMIDKKTILNSLRLPEKELEELSNICEHKIMDKGDYFIAAGQIPRKMAFVFKGLFRYVYSNENGNEFTKSIITENNFISSYSAMIHNSTSYFSVEVLEEAEILEIDYLRWLEMKEKNSFWSVFLLQILEKAFCVKEKRERELLLLDAEKRYEIFVAEFPNLENRVSQQIIASYLGIQPESLSRIRRKFKT</sequence>
<gene>
    <name evidence="2" type="ORF">B0A75_08510</name>
</gene>